<sequence length="368" mass="41111">MISIAAGMGDGKTYAIMAFVEHAVREGKTVVFATQRRIMILSTLGKELRKRGIPFTDYRDINGAINVADHQVLLIEYESLHRLLAGTYHCVIYDEFRSIINTMNSSTNGVFKIDNYERFADLVVTADKNVFTDADITTDGACCQIEDRLAERRAKVRTDEYMRLARATRDAGGDPTDLLAQALNSVPEPVMRFDPQIRRMCRTANFVTVEQAVWRARADLHKGRCIMIACGSRERATVLEQLLIPHLTTGSMGLYTSETDNTADLINIDDVWDGHQCIIFTTVITTGIDYNTLIHRIFIFPCANTATACDAFQQGGRGRNVLTNEIWIAVKEGAYQEALQKPLTRCEIDKTAQEEMDRIAAGGVIMAP</sequence>
<dbReference type="EMBL" id="JAFCMP010000158">
    <property type="protein sequence ID" value="KAG5184582.1"/>
    <property type="molecule type" value="Genomic_DNA"/>
</dbReference>
<evidence type="ECO:0000313" key="2">
    <source>
        <dbReference type="EMBL" id="KAG5184582.1"/>
    </source>
</evidence>
<dbReference type="Proteomes" id="UP000664859">
    <property type="component" value="Unassembled WGS sequence"/>
</dbReference>
<proteinExistence type="predicted"/>
<comment type="caution">
    <text evidence="2">The sequence shown here is derived from an EMBL/GenBank/DDBJ whole genome shotgun (WGS) entry which is preliminary data.</text>
</comment>
<dbReference type="InterPro" id="IPR003450">
    <property type="entry name" value="Replication_origin-bd"/>
</dbReference>
<feature type="domain" description="Replication origin-binding protein" evidence="1">
    <location>
        <begin position="5"/>
        <end position="331"/>
    </location>
</feature>
<evidence type="ECO:0000313" key="3">
    <source>
        <dbReference type="Proteomes" id="UP000664859"/>
    </source>
</evidence>
<name>A0A835Z2T1_9STRA</name>
<dbReference type="AlphaFoldDB" id="A0A835Z2T1"/>
<organism evidence="2 3">
    <name type="scientific">Tribonema minus</name>
    <dbReference type="NCBI Taxonomy" id="303371"/>
    <lineage>
        <taxon>Eukaryota</taxon>
        <taxon>Sar</taxon>
        <taxon>Stramenopiles</taxon>
        <taxon>Ochrophyta</taxon>
        <taxon>PX clade</taxon>
        <taxon>Xanthophyceae</taxon>
        <taxon>Tribonematales</taxon>
        <taxon>Tribonemataceae</taxon>
        <taxon>Tribonema</taxon>
    </lineage>
</organism>
<dbReference type="Gene3D" id="3.40.50.300">
    <property type="entry name" value="P-loop containing nucleotide triphosphate hydrolases"/>
    <property type="match status" value="1"/>
</dbReference>
<dbReference type="GO" id="GO:0006260">
    <property type="term" value="P:DNA replication"/>
    <property type="evidence" value="ECO:0007669"/>
    <property type="project" value="InterPro"/>
</dbReference>
<dbReference type="GO" id="GO:0003688">
    <property type="term" value="F:DNA replication origin binding"/>
    <property type="evidence" value="ECO:0007669"/>
    <property type="project" value="InterPro"/>
</dbReference>
<keyword evidence="3" id="KW-1185">Reference proteome</keyword>
<dbReference type="SUPFAM" id="SSF52540">
    <property type="entry name" value="P-loop containing nucleoside triphosphate hydrolases"/>
    <property type="match status" value="1"/>
</dbReference>
<dbReference type="GO" id="GO:0005524">
    <property type="term" value="F:ATP binding"/>
    <property type="evidence" value="ECO:0007669"/>
    <property type="project" value="InterPro"/>
</dbReference>
<evidence type="ECO:0000259" key="1">
    <source>
        <dbReference type="Pfam" id="PF02399"/>
    </source>
</evidence>
<dbReference type="Pfam" id="PF02399">
    <property type="entry name" value="Herpes_ori_bp"/>
    <property type="match status" value="1"/>
</dbReference>
<reference evidence="2" key="1">
    <citation type="submission" date="2021-02" db="EMBL/GenBank/DDBJ databases">
        <title>First Annotated Genome of the Yellow-green Alga Tribonema minus.</title>
        <authorList>
            <person name="Mahan K.M."/>
        </authorList>
    </citation>
    <scope>NUCLEOTIDE SEQUENCE</scope>
    <source>
        <strain evidence="2">UTEX B ZZ1240</strain>
    </source>
</reference>
<gene>
    <name evidence="2" type="ORF">JKP88DRAFT_255359</name>
</gene>
<accession>A0A835Z2T1</accession>
<dbReference type="InterPro" id="IPR027417">
    <property type="entry name" value="P-loop_NTPase"/>
</dbReference>
<protein>
    <submittedName>
        <fullName evidence="2">Replication origin-binding protein</fullName>
    </submittedName>
</protein>